<accession>A0ABU7LZ80</accession>
<proteinExistence type="predicted"/>
<dbReference type="Gene3D" id="3.40.50.300">
    <property type="entry name" value="P-loop containing nucleotide triphosphate hydrolases"/>
    <property type="match status" value="1"/>
</dbReference>
<dbReference type="Pfam" id="PF13469">
    <property type="entry name" value="Sulfotransfer_3"/>
    <property type="match status" value="1"/>
</dbReference>
<gene>
    <name evidence="1" type="ORF">V0U35_08725</name>
</gene>
<dbReference type="GO" id="GO:0016740">
    <property type="term" value="F:transferase activity"/>
    <property type="evidence" value="ECO:0007669"/>
    <property type="project" value="UniProtKB-KW"/>
</dbReference>
<dbReference type="Proteomes" id="UP001310692">
    <property type="component" value="Unassembled WGS sequence"/>
</dbReference>
<dbReference type="InterPro" id="IPR027417">
    <property type="entry name" value="P-loop_NTPase"/>
</dbReference>
<name>A0ABU7LZ80_9PROT</name>
<dbReference type="PANTHER" id="PTHR10704">
    <property type="entry name" value="CARBOHYDRATE SULFOTRANSFERASE"/>
    <property type="match status" value="1"/>
</dbReference>
<comment type="caution">
    <text evidence="1">The sequence shown here is derived from an EMBL/GenBank/DDBJ whole genome shotgun (WGS) entry which is preliminary data.</text>
</comment>
<sequence length="282" mass="31620">MDMHDETRLKGVMICGAGHSGSTLLGMILNGLPGAFYVGEGGKIRYLHDEKKPLRKRVCKICGEACEVWSRFHWDRSRALYPQIAVHTGASVIVDSTKDPAWITERAGELSDAGGQPYLIFLTRDGRAVINSRLRKYPDRDPAGQIEDWMSQISRSEALFEGFDGPKLRLRYEELATEPQATARALCAFLGLPFDAAMLRFHETPQHPLGGNSGTQYVAARGQLKDPEDAFVTLTDRTRGYYEKHPDAIRLDLRWKRELSDAHAALFETVAGDFNQPLKWGE</sequence>
<dbReference type="EC" id="2.8.2.-" evidence="1"/>
<keyword evidence="2" id="KW-1185">Reference proteome</keyword>
<evidence type="ECO:0000313" key="1">
    <source>
        <dbReference type="EMBL" id="MEE2566761.1"/>
    </source>
</evidence>
<dbReference type="EMBL" id="JAZDRO010000003">
    <property type="protein sequence ID" value="MEE2566761.1"/>
    <property type="molecule type" value="Genomic_DNA"/>
</dbReference>
<reference evidence="1 2" key="1">
    <citation type="submission" date="2024-01" db="EMBL/GenBank/DDBJ databases">
        <title>Hyphobacterium bacterium isolated from marine sediment.</title>
        <authorList>
            <person name="Zhao S."/>
        </authorList>
    </citation>
    <scope>NUCLEOTIDE SEQUENCE [LARGE SCALE GENOMIC DNA]</scope>
    <source>
        <strain evidence="1 2">Y60-23</strain>
    </source>
</reference>
<protein>
    <submittedName>
        <fullName evidence="1">Sulfotransferase</fullName>
        <ecNumber evidence="1">2.8.2.-</ecNumber>
    </submittedName>
</protein>
<organism evidence="1 2">
    <name type="scientific">Hyphobacterium marinum</name>
    <dbReference type="NCBI Taxonomy" id="3116574"/>
    <lineage>
        <taxon>Bacteria</taxon>
        <taxon>Pseudomonadati</taxon>
        <taxon>Pseudomonadota</taxon>
        <taxon>Alphaproteobacteria</taxon>
        <taxon>Maricaulales</taxon>
        <taxon>Maricaulaceae</taxon>
        <taxon>Hyphobacterium</taxon>
    </lineage>
</organism>
<dbReference type="SUPFAM" id="SSF52540">
    <property type="entry name" value="P-loop containing nucleoside triphosphate hydrolases"/>
    <property type="match status" value="1"/>
</dbReference>
<evidence type="ECO:0000313" key="2">
    <source>
        <dbReference type="Proteomes" id="UP001310692"/>
    </source>
</evidence>
<dbReference type="InterPro" id="IPR051135">
    <property type="entry name" value="Gal/GlcNAc/GalNAc_ST"/>
</dbReference>
<keyword evidence="1" id="KW-0808">Transferase</keyword>
<dbReference type="PANTHER" id="PTHR10704:SF44">
    <property type="entry name" value="LD35051P-RELATED"/>
    <property type="match status" value="1"/>
</dbReference>
<dbReference type="RefSeq" id="WP_330196311.1">
    <property type="nucleotide sequence ID" value="NZ_JAZDRO010000003.1"/>
</dbReference>